<dbReference type="AlphaFoldDB" id="A0A7W6DS41"/>
<reference evidence="3 4" key="1">
    <citation type="submission" date="2020-08" db="EMBL/GenBank/DDBJ databases">
        <title>Genomic Encyclopedia of Type Strains, Phase IV (KMG-IV): sequencing the most valuable type-strain genomes for metagenomic binning, comparative biology and taxonomic classification.</title>
        <authorList>
            <person name="Goeker M."/>
        </authorList>
    </citation>
    <scope>NUCLEOTIDE SEQUENCE [LARGE SCALE GENOMIC DNA]</scope>
    <source>
        <strain evidence="3 4">DSM 102235</strain>
    </source>
</reference>
<dbReference type="Pfam" id="PF05232">
    <property type="entry name" value="BTP"/>
    <property type="match status" value="2"/>
</dbReference>
<feature type="transmembrane region" description="Helical" evidence="1">
    <location>
        <begin position="12"/>
        <end position="31"/>
    </location>
</feature>
<dbReference type="Proteomes" id="UP000541426">
    <property type="component" value="Unassembled WGS sequence"/>
</dbReference>
<proteinExistence type="predicted"/>
<gene>
    <name evidence="3" type="ORF">GGQ68_003054</name>
</gene>
<keyword evidence="1" id="KW-1133">Transmembrane helix</keyword>
<feature type="transmembrane region" description="Helical" evidence="1">
    <location>
        <begin position="78"/>
        <end position="100"/>
    </location>
</feature>
<dbReference type="RefSeq" id="WP_183967305.1">
    <property type="nucleotide sequence ID" value="NZ_BAABBZ010000006.1"/>
</dbReference>
<accession>A0A7W6DS41</accession>
<evidence type="ECO:0000313" key="3">
    <source>
        <dbReference type="EMBL" id="MBB3986711.1"/>
    </source>
</evidence>
<name>A0A7W6DS41_9RHOB</name>
<dbReference type="InterPro" id="IPR058208">
    <property type="entry name" value="PACE"/>
</dbReference>
<evidence type="ECO:0000313" key="4">
    <source>
        <dbReference type="Proteomes" id="UP000541426"/>
    </source>
</evidence>
<protein>
    <submittedName>
        <fullName evidence="3">Putative membrane protein</fullName>
    </submittedName>
</protein>
<keyword evidence="1" id="KW-0812">Transmembrane</keyword>
<keyword evidence="4" id="KW-1185">Reference proteome</keyword>
<dbReference type="NCBIfam" id="NF033664">
    <property type="entry name" value="PACE_transport"/>
    <property type="match status" value="1"/>
</dbReference>
<feature type="transmembrane region" description="Helical" evidence="1">
    <location>
        <begin position="37"/>
        <end position="57"/>
    </location>
</feature>
<evidence type="ECO:0000256" key="1">
    <source>
        <dbReference type="SAM" id="Phobius"/>
    </source>
</evidence>
<feature type="domain" description="Chlorhexidine efflux transporter" evidence="2">
    <location>
        <begin position="72"/>
        <end position="134"/>
    </location>
</feature>
<sequence>MRNTADRIRQAVSFELLGIMIVTPLFAWIFDHSMGDMGVLVVLGATAATVWNYLFNLGFDHLLHWRRGDTRKTVPLQVVHAVLFEVTLLVLLLPVFAWWLSLSLATVVVMELSFAAFYMIYAFVFTWGYDTLFPPRQPDCEA</sequence>
<feature type="transmembrane region" description="Helical" evidence="1">
    <location>
        <begin position="112"/>
        <end position="129"/>
    </location>
</feature>
<feature type="domain" description="Chlorhexidine efflux transporter" evidence="2">
    <location>
        <begin position="2"/>
        <end position="63"/>
    </location>
</feature>
<evidence type="ECO:0000259" key="2">
    <source>
        <dbReference type="Pfam" id="PF05232"/>
    </source>
</evidence>
<keyword evidence="1" id="KW-0472">Membrane</keyword>
<dbReference type="EMBL" id="JACIEJ010000007">
    <property type="protein sequence ID" value="MBB3986711.1"/>
    <property type="molecule type" value="Genomic_DNA"/>
</dbReference>
<organism evidence="3 4">
    <name type="scientific">Sagittula marina</name>
    <dbReference type="NCBI Taxonomy" id="943940"/>
    <lineage>
        <taxon>Bacteria</taxon>
        <taxon>Pseudomonadati</taxon>
        <taxon>Pseudomonadota</taxon>
        <taxon>Alphaproteobacteria</taxon>
        <taxon>Rhodobacterales</taxon>
        <taxon>Roseobacteraceae</taxon>
        <taxon>Sagittula</taxon>
    </lineage>
</organism>
<comment type="caution">
    <text evidence="3">The sequence shown here is derived from an EMBL/GenBank/DDBJ whole genome shotgun (WGS) entry which is preliminary data.</text>
</comment>
<dbReference type="InterPro" id="IPR007896">
    <property type="entry name" value="BTP_bacteria"/>
</dbReference>